<dbReference type="CDD" id="cd07581">
    <property type="entry name" value="nitrilase_3"/>
    <property type="match status" value="1"/>
</dbReference>
<dbReference type="PANTHER" id="PTHR23088:SF27">
    <property type="entry name" value="DEAMINATED GLUTATHIONE AMIDASE"/>
    <property type="match status" value="1"/>
</dbReference>
<comment type="similarity">
    <text evidence="1">Belongs to the carbon-nitrogen hydrolase superfamily. NIT1/NIT2 family.</text>
</comment>
<sequence>MSAITVAVAQYEASRDVAANTKASTTLIGEASANSQLVVLPENAMYSDPGKEAPDVHYAEPLDGGFVTAVKDAAKTHSVHVLVGFTEDNGTDRPFNTLVHVTPGGELDGVYRKIHLYDAFGYKESDKVTPAEIDSPLVFTIGGVTIGALTCYDLRFPEIFRWVADRGVDLVALPAAWVAGPAKEFHWETLIRARAIENTVYFAGCGQTGPSCAGQSMIVDPMGVVVANAGESAMAIATATIMTERVAQVRATNPSLINRRFTVSPGAPQ</sequence>
<dbReference type="InterPro" id="IPR003010">
    <property type="entry name" value="C-N_Hydrolase"/>
</dbReference>
<dbReference type="InterPro" id="IPR036526">
    <property type="entry name" value="C-N_Hydrolase_sf"/>
</dbReference>
<dbReference type="RefSeq" id="WP_349638323.1">
    <property type="nucleotide sequence ID" value="NZ_CP090958.1"/>
</dbReference>
<dbReference type="PROSITE" id="PS01227">
    <property type="entry name" value="UPF0012"/>
    <property type="match status" value="1"/>
</dbReference>
<evidence type="ECO:0000256" key="1">
    <source>
        <dbReference type="ARBA" id="ARBA00010613"/>
    </source>
</evidence>
<feature type="domain" description="CN hydrolase" evidence="2">
    <location>
        <begin position="4"/>
        <end position="243"/>
    </location>
</feature>
<evidence type="ECO:0000313" key="3">
    <source>
        <dbReference type="EMBL" id="WGW11533.1"/>
    </source>
</evidence>
<dbReference type="Pfam" id="PF00795">
    <property type="entry name" value="CN_hydrolase"/>
    <property type="match status" value="1"/>
</dbReference>
<dbReference type="GO" id="GO:0016787">
    <property type="term" value="F:hydrolase activity"/>
    <property type="evidence" value="ECO:0007669"/>
    <property type="project" value="UniProtKB-KW"/>
</dbReference>
<organism evidence="3 4">
    <name type="scientific">Saxibacter everestensis</name>
    <dbReference type="NCBI Taxonomy" id="2909229"/>
    <lineage>
        <taxon>Bacteria</taxon>
        <taxon>Bacillati</taxon>
        <taxon>Actinomycetota</taxon>
        <taxon>Actinomycetes</taxon>
        <taxon>Micrococcales</taxon>
        <taxon>Brevibacteriaceae</taxon>
        <taxon>Saxibacter</taxon>
    </lineage>
</organism>
<accession>A0ABY8QRC3</accession>
<dbReference type="PANTHER" id="PTHR23088">
    <property type="entry name" value="NITRILASE-RELATED"/>
    <property type="match status" value="1"/>
</dbReference>
<dbReference type="Proteomes" id="UP001209083">
    <property type="component" value="Chromosome"/>
</dbReference>
<name>A0ABY8QRC3_9MICO</name>
<evidence type="ECO:0000259" key="2">
    <source>
        <dbReference type="PROSITE" id="PS50263"/>
    </source>
</evidence>
<gene>
    <name evidence="3" type="ORF">LWF01_15785</name>
</gene>
<dbReference type="SUPFAM" id="SSF56317">
    <property type="entry name" value="Carbon-nitrogen hydrolase"/>
    <property type="match status" value="1"/>
</dbReference>
<evidence type="ECO:0000313" key="4">
    <source>
        <dbReference type="Proteomes" id="UP001209083"/>
    </source>
</evidence>
<dbReference type="InterPro" id="IPR001110">
    <property type="entry name" value="UPF0012_CS"/>
</dbReference>
<dbReference type="EMBL" id="CP090958">
    <property type="protein sequence ID" value="WGW11533.1"/>
    <property type="molecule type" value="Genomic_DNA"/>
</dbReference>
<dbReference type="Gene3D" id="3.60.110.10">
    <property type="entry name" value="Carbon-nitrogen hydrolase"/>
    <property type="match status" value="1"/>
</dbReference>
<protein>
    <submittedName>
        <fullName evidence="3">Carbon-nitrogen hydrolase family protein</fullName>
    </submittedName>
</protein>
<keyword evidence="4" id="KW-1185">Reference proteome</keyword>
<dbReference type="PROSITE" id="PS50263">
    <property type="entry name" value="CN_HYDROLASE"/>
    <property type="match status" value="1"/>
</dbReference>
<keyword evidence="3" id="KW-0378">Hydrolase</keyword>
<proteinExistence type="inferred from homology"/>
<reference evidence="3 4" key="1">
    <citation type="submission" date="2023-05" db="EMBL/GenBank/DDBJ databases">
        <title>Lithophilousrod everest ZFBP1038 complete genpme.</title>
        <authorList>
            <person name="Tian M."/>
        </authorList>
    </citation>
    <scope>NUCLEOTIDE SEQUENCE [LARGE SCALE GENOMIC DNA]</scope>
    <source>
        <strain evidence="3 4">ZFBP1038</strain>
    </source>
</reference>